<evidence type="ECO:0000256" key="10">
    <source>
        <dbReference type="ARBA" id="ARBA00023225"/>
    </source>
</evidence>
<evidence type="ECO:0000313" key="12">
    <source>
        <dbReference type="EMBL" id="MBO1317581.1"/>
    </source>
</evidence>
<sequence>MKKFQFRLESVLKVRGIHRKQAERDLAIAQTRVTRTRQALEETQQDYQHSFLTPADPRINPHFWRQTAEHYREGLRQREAELTEQLAKQEKALEQQRENLALRMKEEKAMEKLKEGRRAGHQAEVDAQFQKEIEELDLLKRGKR</sequence>
<evidence type="ECO:0000313" key="13">
    <source>
        <dbReference type="Proteomes" id="UP000664417"/>
    </source>
</evidence>
<feature type="coiled-coil region" evidence="11">
    <location>
        <begin position="19"/>
        <end position="46"/>
    </location>
</feature>
<evidence type="ECO:0000256" key="11">
    <source>
        <dbReference type="SAM" id="Coils"/>
    </source>
</evidence>
<accession>A0A8J7Q4G5</accession>
<protein>
    <recommendedName>
        <fullName evidence="3">Flagellar FliJ protein</fullName>
    </recommendedName>
</protein>
<dbReference type="InterPro" id="IPR053716">
    <property type="entry name" value="Flag_assembly_chemotaxis_eff"/>
</dbReference>
<dbReference type="GO" id="GO:0071973">
    <property type="term" value="P:bacterial-type flagellum-dependent cell motility"/>
    <property type="evidence" value="ECO:0007669"/>
    <property type="project" value="InterPro"/>
</dbReference>
<keyword evidence="8" id="KW-0653">Protein transport</keyword>
<comment type="similarity">
    <text evidence="2">Belongs to the FliJ family.</text>
</comment>
<keyword evidence="9" id="KW-0472">Membrane</keyword>
<dbReference type="Pfam" id="PF02050">
    <property type="entry name" value="FliJ"/>
    <property type="match status" value="1"/>
</dbReference>
<keyword evidence="11" id="KW-0175">Coiled coil</keyword>
<name>A0A8J7Q4G5_9BACT</name>
<dbReference type="GO" id="GO:0009288">
    <property type="term" value="C:bacterial-type flagellum"/>
    <property type="evidence" value="ECO:0007669"/>
    <property type="project" value="InterPro"/>
</dbReference>
<keyword evidence="12" id="KW-0969">Cilium</keyword>
<dbReference type="GO" id="GO:0015031">
    <property type="term" value="P:protein transport"/>
    <property type="evidence" value="ECO:0007669"/>
    <property type="project" value="UniProtKB-KW"/>
</dbReference>
<evidence type="ECO:0000256" key="5">
    <source>
        <dbReference type="ARBA" id="ARBA00022475"/>
    </source>
</evidence>
<dbReference type="AlphaFoldDB" id="A0A8J7Q4G5"/>
<organism evidence="12 13">
    <name type="scientific">Acanthopleuribacter pedis</name>
    <dbReference type="NCBI Taxonomy" id="442870"/>
    <lineage>
        <taxon>Bacteria</taxon>
        <taxon>Pseudomonadati</taxon>
        <taxon>Acidobacteriota</taxon>
        <taxon>Holophagae</taxon>
        <taxon>Acanthopleuribacterales</taxon>
        <taxon>Acanthopleuribacteraceae</taxon>
        <taxon>Acanthopleuribacter</taxon>
    </lineage>
</organism>
<gene>
    <name evidence="12" type="ORF">J3U88_03845</name>
</gene>
<dbReference type="RefSeq" id="WP_207856894.1">
    <property type="nucleotide sequence ID" value="NZ_JAFREP010000003.1"/>
</dbReference>
<dbReference type="Gene3D" id="1.10.287.1700">
    <property type="match status" value="1"/>
</dbReference>
<feature type="coiled-coil region" evidence="11">
    <location>
        <begin position="72"/>
        <end position="110"/>
    </location>
</feature>
<evidence type="ECO:0000256" key="6">
    <source>
        <dbReference type="ARBA" id="ARBA00022500"/>
    </source>
</evidence>
<keyword evidence="4" id="KW-0813">Transport</keyword>
<keyword evidence="7" id="KW-1005">Bacterial flagellum biogenesis</keyword>
<comment type="subcellular location">
    <subcellularLocation>
        <location evidence="1">Cell membrane</location>
        <topology evidence="1">Peripheral membrane protein</topology>
        <orientation evidence="1">Cytoplasmic side</orientation>
    </subcellularLocation>
</comment>
<dbReference type="GO" id="GO:0006935">
    <property type="term" value="P:chemotaxis"/>
    <property type="evidence" value="ECO:0007669"/>
    <property type="project" value="UniProtKB-KW"/>
</dbReference>
<dbReference type="EMBL" id="JAFREP010000003">
    <property type="protein sequence ID" value="MBO1317581.1"/>
    <property type="molecule type" value="Genomic_DNA"/>
</dbReference>
<keyword evidence="12" id="KW-0966">Cell projection</keyword>
<evidence type="ECO:0000256" key="7">
    <source>
        <dbReference type="ARBA" id="ARBA00022795"/>
    </source>
</evidence>
<proteinExistence type="inferred from homology"/>
<evidence type="ECO:0000256" key="4">
    <source>
        <dbReference type="ARBA" id="ARBA00022448"/>
    </source>
</evidence>
<keyword evidence="6" id="KW-0145">Chemotaxis</keyword>
<dbReference type="Proteomes" id="UP000664417">
    <property type="component" value="Unassembled WGS sequence"/>
</dbReference>
<evidence type="ECO:0000256" key="9">
    <source>
        <dbReference type="ARBA" id="ARBA00023136"/>
    </source>
</evidence>
<dbReference type="GO" id="GO:0044781">
    <property type="term" value="P:bacterial-type flagellum organization"/>
    <property type="evidence" value="ECO:0007669"/>
    <property type="project" value="UniProtKB-KW"/>
</dbReference>
<evidence type="ECO:0000256" key="8">
    <source>
        <dbReference type="ARBA" id="ARBA00022927"/>
    </source>
</evidence>
<dbReference type="GO" id="GO:0005886">
    <property type="term" value="C:plasma membrane"/>
    <property type="evidence" value="ECO:0007669"/>
    <property type="project" value="UniProtKB-SubCell"/>
</dbReference>
<dbReference type="InterPro" id="IPR012823">
    <property type="entry name" value="Flagell_FliJ"/>
</dbReference>
<keyword evidence="13" id="KW-1185">Reference proteome</keyword>
<comment type="caution">
    <text evidence="12">The sequence shown here is derived from an EMBL/GenBank/DDBJ whole genome shotgun (WGS) entry which is preliminary data.</text>
</comment>
<evidence type="ECO:0000256" key="3">
    <source>
        <dbReference type="ARBA" id="ARBA00020392"/>
    </source>
</evidence>
<keyword evidence="12" id="KW-0282">Flagellum</keyword>
<evidence type="ECO:0000256" key="2">
    <source>
        <dbReference type="ARBA" id="ARBA00010004"/>
    </source>
</evidence>
<keyword evidence="10" id="KW-1006">Bacterial flagellum protein export</keyword>
<reference evidence="12" key="1">
    <citation type="submission" date="2021-03" db="EMBL/GenBank/DDBJ databases">
        <authorList>
            <person name="Wang G."/>
        </authorList>
    </citation>
    <scope>NUCLEOTIDE SEQUENCE</scope>
    <source>
        <strain evidence="12">KCTC 12899</strain>
    </source>
</reference>
<evidence type="ECO:0000256" key="1">
    <source>
        <dbReference type="ARBA" id="ARBA00004413"/>
    </source>
</evidence>
<keyword evidence="5" id="KW-1003">Cell membrane</keyword>